<gene>
    <name evidence="1" type="ORF">J2S44_002533</name>
</gene>
<organism evidence="1 2">
    <name type="scientific">Catenuloplanes niger</name>
    <dbReference type="NCBI Taxonomy" id="587534"/>
    <lineage>
        <taxon>Bacteria</taxon>
        <taxon>Bacillati</taxon>
        <taxon>Actinomycetota</taxon>
        <taxon>Actinomycetes</taxon>
        <taxon>Micromonosporales</taxon>
        <taxon>Micromonosporaceae</taxon>
        <taxon>Catenuloplanes</taxon>
    </lineage>
</organism>
<dbReference type="RefSeq" id="WP_310412415.1">
    <property type="nucleotide sequence ID" value="NZ_JAVDYC010000001.1"/>
</dbReference>
<evidence type="ECO:0000313" key="2">
    <source>
        <dbReference type="Proteomes" id="UP001183629"/>
    </source>
</evidence>
<reference evidence="1 2" key="1">
    <citation type="submission" date="2023-07" db="EMBL/GenBank/DDBJ databases">
        <title>Sequencing the genomes of 1000 actinobacteria strains.</title>
        <authorList>
            <person name="Klenk H.-P."/>
        </authorList>
    </citation>
    <scope>NUCLEOTIDE SEQUENCE [LARGE SCALE GENOMIC DNA]</scope>
    <source>
        <strain evidence="1 2">DSM 44711</strain>
    </source>
</reference>
<dbReference type="Proteomes" id="UP001183629">
    <property type="component" value="Unassembled WGS sequence"/>
</dbReference>
<proteinExistence type="predicted"/>
<evidence type="ECO:0000313" key="1">
    <source>
        <dbReference type="EMBL" id="MDR7322283.1"/>
    </source>
</evidence>
<dbReference type="EMBL" id="JAVDYC010000001">
    <property type="protein sequence ID" value="MDR7322283.1"/>
    <property type="molecule type" value="Genomic_DNA"/>
</dbReference>
<comment type="caution">
    <text evidence="1">The sequence shown here is derived from an EMBL/GenBank/DDBJ whole genome shotgun (WGS) entry which is preliminary data.</text>
</comment>
<accession>A0AAE3ZQB0</accession>
<keyword evidence="2" id="KW-1185">Reference proteome</keyword>
<sequence length="134" mass="15540">MRDSVSFYRSETGALRYRLDGEVFKDLGSMLMSDIQNFGPGCLEYLGTLEDVRAGRLEPEEIEGNAYQLVVTRAGVRVQNMYIDSGGDYTHDEVHAVLIRYWKWLVPDEAKREQQIEAWEREFGRVHPCREHLA</sequence>
<dbReference type="AlphaFoldDB" id="A0AAE3ZQB0"/>
<name>A0AAE3ZQB0_9ACTN</name>
<protein>
    <submittedName>
        <fullName evidence="1">Uncharacterized protein</fullName>
    </submittedName>
</protein>